<dbReference type="SUPFAM" id="SSF47336">
    <property type="entry name" value="ACP-like"/>
    <property type="match status" value="1"/>
</dbReference>
<dbReference type="Gene3D" id="1.10.1200.10">
    <property type="entry name" value="ACP-like"/>
    <property type="match status" value="1"/>
</dbReference>
<dbReference type="EMBL" id="CADCTP010000298">
    <property type="protein sequence ID" value="CAA9276524.1"/>
    <property type="molecule type" value="Genomic_DNA"/>
</dbReference>
<keyword evidence="2" id="KW-0597">Phosphoprotein</keyword>
<dbReference type="InterPro" id="IPR020845">
    <property type="entry name" value="AMP-binding_CS"/>
</dbReference>
<dbReference type="Gene3D" id="3.30.300.30">
    <property type="match status" value="1"/>
</dbReference>
<dbReference type="GO" id="GO:0005737">
    <property type="term" value="C:cytoplasm"/>
    <property type="evidence" value="ECO:0007669"/>
    <property type="project" value="TreeGrafter"/>
</dbReference>
<gene>
    <name evidence="4" type="ORF">AVDCRST_MAG41-3269</name>
</gene>
<evidence type="ECO:0000256" key="2">
    <source>
        <dbReference type="ARBA" id="ARBA00022553"/>
    </source>
</evidence>
<feature type="non-terminal residue" evidence="4">
    <location>
        <position position="1"/>
    </location>
</feature>
<dbReference type="Gene3D" id="2.30.38.10">
    <property type="entry name" value="Luciferase, Domain 3"/>
    <property type="match status" value="1"/>
</dbReference>
<name>A0A6J4JCF8_9ACTN</name>
<evidence type="ECO:0000259" key="3">
    <source>
        <dbReference type="PROSITE" id="PS50075"/>
    </source>
</evidence>
<dbReference type="Pfam" id="PF00550">
    <property type="entry name" value="PP-binding"/>
    <property type="match status" value="1"/>
</dbReference>
<dbReference type="Pfam" id="PF13193">
    <property type="entry name" value="AMP-binding_C"/>
    <property type="match status" value="1"/>
</dbReference>
<dbReference type="PANTHER" id="PTHR45527:SF1">
    <property type="entry name" value="FATTY ACID SYNTHASE"/>
    <property type="match status" value="1"/>
</dbReference>
<dbReference type="InterPro" id="IPR025110">
    <property type="entry name" value="AMP-bd_C"/>
</dbReference>
<dbReference type="NCBIfam" id="TIGR01733">
    <property type="entry name" value="AA-adenyl-dom"/>
    <property type="match status" value="1"/>
</dbReference>
<accession>A0A6J4JCF8</accession>
<dbReference type="Pfam" id="PF00501">
    <property type="entry name" value="AMP-binding"/>
    <property type="match status" value="1"/>
</dbReference>
<feature type="domain" description="Carrier" evidence="3">
    <location>
        <begin position="506"/>
        <end position="581"/>
    </location>
</feature>
<sequence>RAALLAAGTGAALPAGAPDTVVAAVLARAATRPDAVAVRGTGTLTYAELDRLSAAVAAGLLAAGAGGGPPVGVCVPRDELLPVALLGVWRAGAAYLPLDPEHPAGRRRELCADVGTTLVLARGATLAAAVPGTTVLDLDTLLATAPVPLPAVRPADLAYVLHTSGSTGRPKGVEITQANLAGQVAGYAAVPGVRPDDTMLAAAPITFDQGSEEIWTPLAAGARCVVVSRDTVLDGYELAERITATGVTVADLSVPLARLLLAAGWEPDPRLRVWVGTEAPDPALVRALLPRVAELWNTYGPTEATIQCTAHRITAADTGAVPIGRPLPGNRAYVLDAAGRLAPPGVTGELWIGGVGVAAGYRDRPEATAAAFVEDPFVPGGRCYRTGDLARWTDDLRIEFVGRRDHQVKVRGHRIELGEVESALHEQPGVDRAAVAVRGEAGLVGYLSPAGVDPTVVEHALRERLPEYMVPRRWVALDRLPLLDSGKVDRRALPDPGPDPARERVPVRTDAEHLAADAWAEVLGTPEVFASDDFFALGGHSFAAVRVVGRLRDALGVPVPARLLFDNPCLADFAAELERMLLALLSAE</sequence>
<dbReference type="PROSITE" id="PS50075">
    <property type="entry name" value="CARRIER"/>
    <property type="match status" value="1"/>
</dbReference>
<dbReference type="InterPro" id="IPR020806">
    <property type="entry name" value="PKS_PP-bd"/>
</dbReference>
<dbReference type="Gene3D" id="3.40.50.980">
    <property type="match status" value="2"/>
</dbReference>
<dbReference type="PANTHER" id="PTHR45527">
    <property type="entry name" value="NONRIBOSOMAL PEPTIDE SYNTHETASE"/>
    <property type="match status" value="1"/>
</dbReference>
<evidence type="ECO:0000256" key="1">
    <source>
        <dbReference type="ARBA" id="ARBA00022450"/>
    </source>
</evidence>
<evidence type="ECO:0000313" key="4">
    <source>
        <dbReference type="EMBL" id="CAA9276524.1"/>
    </source>
</evidence>
<dbReference type="SMART" id="SM00823">
    <property type="entry name" value="PKS_PP"/>
    <property type="match status" value="1"/>
</dbReference>
<dbReference type="InterPro" id="IPR036736">
    <property type="entry name" value="ACP-like_sf"/>
</dbReference>
<dbReference type="PROSITE" id="PS00455">
    <property type="entry name" value="AMP_BINDING"/>
    <property type="match status" value="1"/>
</dbReference>
<dbReference type="InterPro" id="IPR000873">
    <property type="entry name" value="AMP-dep_synth/lig_dom"/>
</dbReference>
<dbReference type="InterPro" id="IPR045851">
    <property type="entry name" value="AMP-bd_C_sf"/>
</dbReference>
<dbReference type="SUPFAM" id="SSF56801">
    <property type="entry name" value="Acetyl-CoA synthetase-like"/>
    <property type="match status" value="1"/>
</dbReference>
<protein>
    <submittedName>
        <fullName evidence="4">Polyketide synthase modules and related proteins</fullName>
    </submittedName>
</protein>
<dbReference type="InterPro" id="IPR009081">
    <property type="entry name" value="PP-bd_ACP"/>
</dbReference>
<dbReference type="GO" id="GO:0031177">
    <property type="term" value="F:phosphopantetheine binding"/>
    <property type="evidence" value="ECO:0007669"/>
    <property type="project" value="InterPro"/>
</dbReference>
<keyword evidence="1" id="KW-0596">Phosphopantetheine</keyword>
<dbReference type="CDD" id="cd05930">
    <property type="entry name" value="A_NRPS"/>
    <property type="match status" value="1"/>
</dbReference>
<organism evidence="4">
    <name type="scientific">uncultured Mycobacteriales bacterium</name>
    <dbReference type="NCBI Taxonomy" id="581187"/>
    <lineage>
        <taxon>Bacteria</taxon>
        <taxon>Bacillati</taxon>
        <taxon>Actinomycetota</taxon>
        <taxon>Actinomycetes</taxon>
        <taxon>Mycobacteriales</taxon>
        <taxon>environmental samples</taxon>
    </lineage>
</organism>
<dbReference type="InterPro" id="IPR010071">
    <property type="entry name" value="AA_adenyl_dom"/>
</dbReference>
<dbReference type="AlphaFoldDB" id="A0A6J4JCF8"/>
<dbReference type="GO" id="GO:0043041">
    <property type="term" value="P:amino acid activation for nonribosomal peptide biosynthetic process"/>
    <property type="evidence" value="ECO:0007669"/>
    <property type="project" value="TreeGrafter"/>
</dbReference>
<reference evidence="4" key="1">
    <citation type="submission" date="2020-02" db="EMBL/GenBank/DDBJ databases">
        <authorList>
            <person name="Meier V. D."/>
        </authorList>
    </citation>
    <scope>NUCLEOTIDE SEQUENCE</scope>
    <source>
        <strain evidence="4">AVDCRST_MAG41</strain>
    </source>
</reference>
<dbReference type="GO" id="GO:0044550">
    <property type="term" value="P:secondary metabolite biosynthetic process"/>
    <property type="evidence" value="ECO:0007669"/>
    <property type="project" value="TreeGrafter"/>
</dbReference>
<proteinExistence type="predicted"/>